<dbReference type="InterPro" id="IPR012337">
    <property type="entry name" value="RNaseH-like_sf"/>
</dbReference>
<evidence type="ECO:0000313" key="2">
    <source>
        <dbReference type="EMBL" id="MFC5528429.1"/>
    </source>
</evidence>
<accession>A0ABW0QZQ4</accession>
<keyword evidence="3" id="KW-1185">Reference proteome</keyword>
<dbReference type="SUPFAM" id="SSF53098">
    <property type="entry name" value="Ribonuclease H-like"/>
    <property type="match status" value="1"/>
</dbReference>
<organism evidence="2 3">
    <name type="scientific">Cohnella yongneupensis</name>
    <dbReference type="NCBI Taxonomy" id="425006"/>
    <lineage>
        <taxon>Bacteria</taxon>
        <taxon>Bacillati</taxon>
        <taxon>Bacillota</taxon>
        <taxon>Bacilli</taxon>
        <taxon>Bacillales</taxon>
        <taxon>Paenibacillaceae</taxon>
        <taxon>Cohnella</taxon>
    </lineage>
</organism>
<dbReference type="InterPro" id="IPR036397">
    <property type="entry name" value="RNaseH_sf"/>
</dbReference>
<dbReference type="SMART" id="SM00479">
    <property type="entry name" value="EXOIII"/>
    <property type="match status" value="1"/>
</dbReference>
<dbReference type="InterPro" id="IPR013520">
    <property type="entry name" value="Ribonucl_H"/>
</dbReference>
<evidence type="ECO:0000313" key="3">
    <source>
        <dbReference type="Proteomes" id="UP001596108"/>
    </source>
</evidence>
<reference evidence="3" key="1">
    <citation type="journal article" date="2019" name="Int. J. Syst. Evol. Microbiol.">
        <title>The Global Catalogue of Microorganisms (GCM) 10K type strain sequencing project: providing services to taxonomists for standard genome sequencing and annotation.</title>
        <authorList>
            <consortium name="The Broad Institute Genomics Platform"/>
            <consortium name="The Broad Institute Genome Sequencing Center for Infectious Disease"/>
            <person name="Wu L."/>
            <person name="Ma J."/>
        </authorList>
    </citation>
    <scope>NUCLEOTIDE SEQUENCE [LARGE SCALE GENOMIC DNA]</scope>
    <source>
        <strain evidence="3">CGMCC 1.18578</strain>
    </source>
</reference>
<dbReference type="Proteomes" id="UP001596108">
    <property type="component" value="Unassembled WGS sequence"/>
</dbReference>
<sequence length="207" mass="24116">MILNDICVFDFETSGLDHQNDRVIELAAIRVRNGEIVGQFQTLIHQPIELPEKITEITGITPELMRSGMDEDLAFKILRVLMRDALLVAHNAEFDLQFLHWTMMRLAGKTFTNSFIDTMTISRERHPFPHRLEPMCERYGIKLEGAHRAFNDVIGCFELLKAFHAEKPVDEWVNRLGFLSKYPPPLWVPDYAVTFPTENRYERREAI</sequence>
<dbReference type="PANTHER" id="PTHR30231:SF41">
    <property type="entry name" value="DNA POLYMERASE III SUBUNIT EPSILON"/>
    <property type="match status" value="1"/>
</dbReference>
<dbReference type="EMBL" id="JBHSNC010000010">
    <property type="protein sequence ID" value="MFC5528429.1"/>
    <property type="molecule type" value="Genomic_DNA"/>
</dbReference>
<dbReference type="RefSeq" id="WP_378110266.1">
    <property type="nucleotide sequence ID" value="NZ_JBHSNC010000010.1"/>
</dbReference>
<protein>
    <submittedName>
        <fullName evidence="2">PolC-type DNA polymerase III</fullName>
    </submittedName>
</protein>
<evidence type="ECO:0000259" key="1">
    <source>
        <dbReference type="SMART" id="SM00479"/>
    </source>
</evidence>
<dbReference type="Gene3D" id="3.30.420.10">
    <property type="entry name" value="Ribonuclease H-like superfamily/Ribonuclease H"/>
    <property type="match status" value="1"/>
</dbReference>
<feature type="domain" description="Exonuclease" evidence="1">
    <location>
        <begin position="5"/>
        <end position="169"/>
    </location>
</feature>
<name>A0ABW0QZQ4_9BACL</name>
<gene>
    <name evidence="2" type="ORF">ACFPQ4_03055</name>
</gene>
<comment type="caution">
    <text evidence="2">The sequence shown here is derived from an EMBL/GenBank/DDBJ whole genome shotgun (WGS) entry which is preliminary data.</text>
</comment>
<dbReference type="CDD" id="cd06127">
    <property type="entry name" value="DEDDh"/>
    <property type="match status" value="1"/>
</dbReference>
<dbReference type="Pfam" id="PF00929">
    <property type="entry name" value="RNase_T"/>
    <property type="match status" value="1"/>
</dbReference>
<dbReference type="PANTHER" id="PTHR30231">
    <property type="entry name" value="DNA POLYMERASE III SUBUNIT EPSILON"/>
    <property type="match status" value="1"/>
</dbReference>
<proteinExistence type="predicted"/>